<dbReference type="Gene3D" id="3.30.565.10">
    <property type="entry name" value="Histidine kinase-like ATPase, C-terminal domain"/>
    <property type="match status" value="1"/>
</dbReference>
<dbReference type="EMBL" id="JACSIT010000138">
    <property type="protein sequence ID" value="MBC6995535.1"/>
    <property type="molecule type" value="Genomic_DNA"/>
</dbReference>
<dbReference type="AlphaFoldDB" id="A0A923PK47"/>
<evidence type="ECO:0000313" key="1">
    <source>
        <dbReference type="EMBL" id="MBC6995535.1"/>
    </source>
</evidence>
<keyword evidence="1" id="KW-0547">Nucleotide-binding</keyword>
<accession>A0A923PK47</accession>
<gene>
    <name evidence="1" type="ORF">H9S92_15300</name>
</gene>
<dbReference type="SUPFAM" id="SSF55874">
    <property type="entry name" value="ATPase domain of HSP90 chaperone/DNA topoisomerase II/histidine kinase"/>
    <property type="match status" value="1"/>
</dbReference>
<evidence type="ECO:0000313" key="2">
    <source>
        <dbReference type="Proteomes" id="UP000650081"/>
    </source>
</evidence>
<reference evidence="1" key="1">
    <citation type="submission" date="2020-08" db="EMBL/GenBank/DDBJ databases">
        <title>Lewinella bacteria from marine environments.</title>
        <authorList>
            <person name="Zhong Y."/>
        </authorList>
    </citation>
    <scope>NUCLEOTIDE SEQUENCE</scope>
    <source>
        <strain evidence="1">KCTC 42187</strain>
    </source>
</reference>
<dbReference type="GO" id="GO:0005524">
    <property type="term" value="F:ATP binding"/>
    <property type="evidence" value="ECO:0007669"/>
    <property type="project" value="UniProtKB-KW"/>
</dbReference>
<dbReference type="Pfam" id="PF13589">
    <property type="entry name" value="HATPase_c_3"/>
    <property type="match status" value="1"/>
</dbReference>
<dbReference type="InterPro" id="IPR036890">
    <property type="entry name" value="HATPase_C_sf"/>
</dbReference>
<dbReference type="Proteomes" id="UP000650081">
    <property type="component" value="Unassembled WGS sequence"/>
</dbReference>
<name>A0A923PK47_9BACT</name>
<keyword evidence="1" id="KW-0067">ATP-binding</keyword>
<keyword evidence="2" id="KW-1185">Reference proteome</keyword>
<proteinExistence type="predicted"/>
<organism evidence="1 2">
    <name type="scientific">Neolewinella lacunae</name>
    <dbReference type="NCBI Taxonomy" id="1517758"/>
    <lineage>
        <taxon>Bacteria</taxon>
        <taxon>Pseudomonadati</taxon>
        <taxon>Bacteroidota</taxon>
        <taxon>Saprospiria</taxon>
        <taxon>Saprospirales</taxon>
        <taxon>Lewinellaceae</taxon>
        <taxon>Neolewinella</taxon>
    </lineage>
</organism>
<dbReference type="RefSeq" id="WP_187467566.1">
    <property type="nucleotide sequence ID" value="NZ_JACSIT010000138.1"/>
</dbReference>
<comment type="caution">
    <text evidence="1">The sequence shown here is derived from an EMBL/GenBank/DDBJ whole genome shotgun (WGS) entry which is preliminary data.</text>
</comment>
<sequence>MSNSSLDIKEEEDLNGAELQMEFDPNTIEHLGIKMYSTLPPVIAELVSNSYDADAANVVVQLRNDGEEKSIEIEDDGHGMTFNQINENFLRIGRNRRVTETGQMSESGKRLVVGKKGIGKLSFFGISKNIEVHTTREGLRNVFQLNWADLLLAGKEKKPYKPKIIEKDVFTGEGSGTKIKLTNLKRKSDFDADNIAYNLAKKFSVFDEPDFEVLIEAYNGKDEHKIAISNNLKYENINSEFSWTFPNPEGLDLPEYKYANQIKGIIIAGIDTVPSSMEGVALFSRGKLVNEHEFYDVKATSFGYKYITGILDVSFIDEWGEDVISTNRKSLHWENDEAVDLRKFLNELIPKVYNKHRTEQKAKKLEKIKEATGIDVDVWVGALPRLERKLANSLVSKIIETQGLNVNKAAELVSYVKDSFQFESFKEMAASMDEADPDNTSQIISLLTMVRSDFRLKMGQFG</sequence>
<protein>
    <submittedName>
        <fullName evidence="1">ATP-binding protein</fullName>
    </submittedName>
</protein>